<dbReference type="SUPFAM" id="SSF55729">
    <property type="entry name" value="Acyl-CoA N-acyltransferases (Nat)"/>
    <property type="match status" value="1"/>
</dbReference>
<dbReference type="EMBL" id="SIRE01000003">
    <property type="protein sequence ID" value="TBL81421.1"/>
    <property type="molecule type" value="Genomic_DNA"/>
</dbReference>
<accession>A0A4Q9E1H1</accession>
<dbReference type="AlphaFoldDB" id="A0A4Q9E1H1"/>
<dbReference type="Proteomes" id="UP000293142">
    <property type="component" value="Unassembled WGS sequence"/>
</dbReference>
<dbReference type="PROSITE" id="PS51186">
    <property type="entry name" value="GNAT"/>
    <property type="match status" value="1"/>
</dbReference>
<comment type="caution">
    <text evidence="4">The sequence shown here is derived from an EMBL/GenBank/DDBJ whole genome shotgun (WGS) entry which is preliminary data.</text>
</comment>
<gene>
    <name evidence="4" type="ORF">EYB31_04680</name>
</gene>
<keyword evidence="1 4" id="KW-0808">Transferase</keyword>
<dbReference type="CDD" id="cd04301">
    <property type="entry name" value="NAT_SF"/>
    <property type="match status" value="1"/>
</dbReference>
<dbReference type="InterPro" id="IPR050680">
    <property type="entry name" value="YpeA/RimI_acetyltransf"/>
</dbReference>
<dbReference type="Gene3D" id="3.40.630.30">
    <property type="match status" value="1"/>
</dbReference>
<proteinExistence type="predicted"/>
<sequence length="177" mass="20300">MLIIPLTMDHYRSLLRLYSAVKRDLRAKRIYQWDWFYPNRFVIRGDIKSEILYGIVRGGVVLGAVALDEQLMQKTAALPWEDTAGRPACIHRLAVHPDHQGKGIGKRLLQFAEVLAGTRGNTSIRLDVYSQNETAVAMYERAGYTERGYVYYPLRKVPYVCMEKSLIVQPQRVARNG</sequence>
<dbReference type="PANTHER" id="PTHR43420">
    <property type="entry name" value="ACETYLTRANSFERASE"/>
    <property type="match status" value="1"/>
</dbReference>
<keyword evidence="2" id="KW-0012">Acyltransferase</keyword>
<protein>
    <submittedName>
        <fullName evidence="4">GNAT family N-acetyltransferase</fullName>
    </submittedName>
</protein>
<feature type="domain" description="N-acetyltransferase" evidence="3">
    <location>
        <begin position="1"/>
        <end position="167"/>
    </location>
</feature>
<keyword evidence="5" id="KW-1185">Reference proteome</keyword>
<organism evidence="4 5">
    <name type="scientific">Paenibacillus thalictri</name>
    <dbReference type="NCBI Taxonomy" id="2527873"/>
    <lineage>
        <taxon>Bacteria</taxon>
        <taxon>Bacillati</taxon>
        <taxon>Bacillota</taxon>
        <taxon>Bacilli</taxon>
        <taxon>Bacillales</taxon>
        <taxon>Paenibacillaceae</taxon>
        <taxon>Paenibacillus</taxon>
    </lineage>
</organism>
<evidence type="ECO:0000256" key="2">
    <source>
        <dbReference type="ARBA" id="ARBA00023315"/>
    </source>
</evidence>
<dbReference type="InterPro" id="IPR000182">
    <property type="entry name" value="GNAT_dom"/>
</dbReference>
<dbReference type="GO" id="GO:0016747">
    <property type="term" value="F:acyltransferase activity, transferring groups other than amino-acyl groups"/>
    <property type="evidence" value="ECO:0007669"/>
    <property type="project" value="InterPro"/>
</dbReference>
<reference evidence="4 5" key="1">
    <citation type="submission" date="2019-02" db="EMBL/GenBank/DDBJ databases">
        <title>Paenibacillus sp. nov., isolated from surface-sterilized tissue of Thalictrum simplex L.</title>
        <authorList>
            <person name="Tuo L."/>
        </authorList>
    </citation>
    <scope>NUCLEOTIDE SEQUENCE [LARGE SCALE GENOMIC DNA]</scope>
    <source>
        <strain evidence="4 5">N2SHLJ1</strain>
    </source>
</reference>
<dbReference type="PANTHER" id="PTHR43420:SF46">
    <property type="entry name" value="ACETYLTRANSFERASE"/>
    <property type="match status" value="1"/>
</dbReference>
<dbReference type="Pfam" id="PF00583">
    <property type="entry name" value="Acetyltransf_1"/>
    <property type="match status" value="1"/>
</dbReference>
<dbReference type="OrthoDB" id="9796381at2"/>
<name>A0A4Q9E1H1_9BACL</name>
<evidence type="ECO:0000313" key="5">
    <source>
        <dbReference type="Proteomes" id="UP000293142"/>
    </source>
</evidence>
<evidence type="ECO:0000256" key="1">
    <source>
        <dbReference type="ARBA" id="ARBA00022679"/>
    </source>
</evidence>
<evidence type="ECO:0000313" key="4">
    <source>
        <dbReference type="EMBL" id="TBL81421.1"/>
    </source>
</evidence>
<dbReference type="InterPro" id="IPR016181">
    <property type="entry name" value="Acyl_CoA_acyltransferase"/>
</dbReference>
<evidence type="ECO:0000259" key="3">
    <source>
        <dbReference type="PROSITE" id="PS51186"/>
    </source>
</evidence>